<dbReference type="SUPFAM" id="SSF46689">
    <property type="entry name" value="Homeodomain-like"/>
    <property type="match status" value="2"/>
</dbReference>
<proteinExistence type="predicted"/>
<dbReference type="InterPro" id="IPR018060">
    <property type="entry name" value="HTH_AraC"/>
</dbReference>
<accession>A0A261SAQ8</accession>
<dbReference type="AlphaFoldDB" id="A0A261SAQ8"/>
<evidence type="ECO:0000313" key="4">
    <source>
        <dbReference type="EMBL" id="OZI34022.1"/>
    </source>
</evidence>
<feature type="domain" description="HTH araC/xylS-type" evidence="3">
    <location>
        <begin position="188"/>
        <end position="284"/>
    </location>
</feature>
<evidence type="ECO:0000313" key="5">
    <source>
        <dbReference type="Proteomes" id="UP000216020"/>
    </source>
</evidence>
<dbReference type="PROSITE" id="PS01124">
    <property type="entry name" value="HTH_ARAC_FAMILY_2"/>
    <property type="match status" value="1"/>
</dbReference>
<dbReference type="Gene3D" id="1.10.10.60">
    <property type="entry name" value="Homeodomain-like"/>
    <property type="match status" value="2"/>
</dbReference>
<reference evidence="5" key="1">
    <citation type="submission" date="2017-05" db="EMBL/GenBank/DDBJ databases">
        <title>Complete and WGS of Bordetella genogroups.</title>
        <authorList>
            <person name="Spilker T."/>
            <person name="Lipuma J."/>
        </authorList>
    </citation>
    <scope>NUCLEOTIDE SEQUENCE [LARGE SCALE GENOMIC DNA]</scope>
    <source>
        <strain evidence="5">AU16122</strain>
    </source>
</reference>
<keyword evidence="1" id="KW-0805">Transcription regulation</keyword>
<dbReference type="Pfam" id="PF12833">
    <property type="entry name" value="HTH_18"/>
    <property type="match status" value="1"/>
</dbReference>
<dbReference type="GO" id="GO:0003700">
    <property type="term" value="F:DNA-binding transcription factor activity"/>
    <property type="evidence" value="ECO:0007669"/>
    <property type="project" value="InterPro"/>
</dbReference>
<dbReference type="InterPro" id="IPR053142">
    <property type="entry name" value="PchR_regulatory_protein"/>
</dbReference>
<keyword evidence="5" id="KW-1185">Reference proteome</keyword>
<dbReference type="SMART" id="SM00342">
    <property type="entry name" value="HTH_ARAC"/>
    <property type="match status" value="1"/>
</dbReference>
<keyword evidence="2" id="KW-0804">Transcription</keyword>
<dbReference type="RefSeq" id="WP_094853028.1">
    <property type="nucleotide sequence ID" value="NZ_NEVM01000002.1"/>
</dbReference>
<evidence type="ECO:0000256" key="1">
    <source>
        <dbReference type="ARBA" id="ARBA00023015"/>
    </source>
</evidence>
<evidence type="ECO:0000259" key="3">
    <source>
        <dbReference type="PROSITE" id="PS01124"/>
    </source>
</evidence>
<protein>
    <recommendedName>
        <fullName evidence="3">HTH araC/xylS-type domain-containing protein</fullName>
    </recommendedName>
</protein>
<dbReference type="Proteomes" id="UP000216020">
    <property type="component" value="Unassembled WGS sequence"/>
</dbReference>
<dbReference type="OrthoDB" id="8766450at2"/>
<name>A0A261SAQ8_9BORD</name>
<organism evidence="4 5">
    <name type="scientific">Bordetella genomosp. 10</name>
    <dbReference type="NCBI Taxonomy" id="1416804"/>
    <lineage>
        <taxon>Bacteria</taxon>
        <taxon>Pseudomonadati</taxon>
        <taxon>Pseudomonadota</taxon>
        <taxon>Betaproteobacteria</taxon>
        <taxon>Burkholderiales</taxon>
        <taxon>Alcaligenaceae</taxon>
        <taxon>Bordetella</taxon>
    </lineage>
</organism>
<dbReference type="EMBL" id="NEVM01000002">
    <property type="protein sequence ID" value="OZI34022.1"/>
    <property type="molecule type" value="Genomic_DNA"/>
</dbReference>
<sequence length="284" mass="31282">MASSVNWSRQFSTDMTVSAGCVMPRTPLKITAPVFEGLQVIASLGSRLSSRVDDGPLFDISGAGVYLVISSGQHEGYDRLASGTLHQFVRVGIDPQSADRNGFDLGRMLQSGCKKLYSHGVTVFQLPLTPTLQAIARQTLTCPVQGPMQDMFIAGKGLELASIAIDSVLDRRNAHHDKLTNADLERLWHARELAVGHYQQPLTLHEIARQVGTNVGKLNTGFRQLFGATVFQYVQQHRLQEAHRMLSTGAYSVSEVASFVGYAIPHFSTLFRKRFGFPPKNLVR</sequence>
<dbReference type="InterPro" id="IPR009057">
    <property type="entry name" value="Homeodomain-like_sf"/>
</dbReference>
<evidence type="ECO:0000256" key="2">
    <source>
        <dbReference type="ARBA" id="ARBA00023163"/>
    </source>
</evidence>
<gene>
    <name evidence="4" type="ORF">CAL29_10705</name>
</gene>
<dbReference type="PANTHER" id="PTHR47893">
    <property type="entry name" value="REGULATORY PROTEIN PCHR"/>
    <property type="match status" value="1"/>
</dbReference>
<comment type="caution">
    <text evidence="4">The sequence shown here is derived from an EMBL/GenBank/DDBJ whole genome shotgun (WGS) entry which is preliminary data.</text>
</comment>
<dbReference type="PANTHER" id="PTHR47893:SF1">
    <property type="entry name" value="REGULATORY PROTEIN PCHR"/>
    <property type="match status" value="1"/>
</dbReference>
<dbReference type="GO" id="GO:0043565">
    <property type="term" value="F:sequence-specific DNA binding"/>
    <property type="evidence" value="ECO:0007669"/>
    <property type="project" value="InterPro"/>
</dbReference>